<feature type="compositionally biased region" description="Polar residues" evidence="1">
    <location>
        <begin position="212"/>
        <end position="222"/>
    </location>
</feature>
<feature type="region of interest" description="Disordered" evidence="1">
    <location>
        <begin position="1"/>
        <end position="22"/>
    </location>
</feature>
<feature type="compositionally biased region" description="Polar residues" evidence="1">
    <location>
        <begin position="181"/>
        <end position="197"/>
    </location>
</feature>
<keyword evidence="3" id="KW-1185">Reference proteome</keyword>
<proteinExistence type="predicted"/>
<dbReference type="STRING" id="109376.A0A0D3CHY9"/>
<evidence type="ECO:0000256" key="1">
    <source>
        <dbReference type="SAM" id="MobiDB-lite"/>
    </source>
</evidence>
<evidence type="ECO:0000313" key="2">
    <source>
        <dbReference type="EnsemblPlants" id="Bo5g108420.1"/>
    </source>
</evidence>
<name>A0A0D3CHY9_BRAOL</name>
<evidence type="ECO:0000313" key="3">
    <source>
        <dbReference type="Proteomes" id="UP000032141"/>
    </source>
</evidence>
<feature type="region of interest" description="Disordered" evidence="1">
    <location>
        <begin position="181"/>
        <end position="222"/>
    </location>
</feature>
<evidence type="ECO:0008006" key="4">
    <source>
        <dbReference type="Google" id="ProtNLM"/>
    </source>
</evidence>
<dbReference type="EnsemblPlants" id="Bo5g108420.1">
    <property type="protein sequence ID" value="Bo5g108420.1"/>
    <property type="gene ID" value="Bo5g108420"/>
</dbReference>
<sequence>MKRKREHSCDDKENERPSNYPEMDIRYQKKCIESQSISRIQSLAREDVQSSVEISSVFKRLFGVFEKRPINTNNASVKGHITSTPKTLRNIFRNKIGNSSSRHEITLPLSFPTRFKLNRDKSRIVLGVSLDSDQATKTPDQRSCLTSLKSQVSNNTVLGSTQRPIQGNLKNYKRMALDDITNTASKEGVNTSTPKTPSNKRRRRNGVCLDSDQANNTPDQSSCLTSLNSQVLKATDIKTRLKTVSNKQQKNRRALLHDIASISNSIAFDFEDTPSKTVNDRDEDNVPDDDEAIDDCDDDFGGIIEELDGDLEFDCSSQESSESELDEDIVDHSIGEKTCSNKHQRKRKAMFSKETVSKMTGRSISIAYIDEGDPTYSCCHCGAIMWYGERINKRRNARTPTFTLCCMQGQVKLPLLQDPPDVLKRLLEGDDKLSKHFQRNLRPYNMVFSFTSLGGKVERSVMKGIGSLFPKDGTNAKFGQLYIADTDNELENRAKCLSNGSMSGKVKSKDTLKKEIIEALIKMLDDVNPYVQQFRSAKDRFDTNPEDAFHMRIISDRLKDGRTYNTPTASEVAALIPGDFNLDMDKRDI</sequence>
<feature type="compositionally biased region" description="Basic and acidic residues" evidence="1">
    <location>
        <begin position="7"/>
        <end position="16"/>
    </location>
</feature>
<protein>
    <recommendedName>
        <fullName evidence="4">Helitron helicase-like domain-containing protein</fullName>
    </recommendedName>
</protein>
<organism evidence="2 3">
    <name type="scientific">Brassica oleracea var. oleracea</name>
    <dbReference type="NCBI Taxonomy" id="109376"/>
    <lineage>
        <taxon>Eukaryota</taxon>
        <taxon>Viridiplantae</taxon>
        <taxon>Streptophyta</taxon>
        <taxon>Embryophyta</taxon>
        <taxon>Tracheophyta</taxon>
        <taxon>Spermatophyta</taxon>
        <taxon>Magnoliopsida</taxon>
        <taxon>eudicotyledons</taxon>
        <taxon>Gunneridae</taxon>
        <taxon>Pentapetalae</taxon>
        <taxon>rosids</taxon>
        <taxon>malvids</taxon>
        <taxon>Brassicales</taxon>
        <taxon>Brassicaceae</taxon>
        <taxon>Brassiceae</taxon>
        <taxon>Brassica</taxon>
    </lineage>
</organism>
<dbReference type="PANTHER" id="PTHR45786:SF66">
    <property type="entry name" value="HOOK MOTIF PROTEIN, PUTATIVE-RELATED"/>
    <property type="match status" value="1"/>
</dbReference>
<dbReference type="PANTHER" id="PTHR45786">
    <property type="entry name" value="DNA BINDING PROTEIN-LIKE"/>
    <property type="match status" value="1"/>
</dbReference>
<dbReference type="eggNOG" id="KOG0987">
    <property type="taxonomic scope" value="Eukaryota"/>
</dbReference>
<dbReference type="AlphaFoldDB" id="A0A0D3CHY9"/>
<dbReference type="Gramene" id="Bo5g108420.1">
    <property type="protein sequence ID" value="Bo5g108420.1"/>
    <property type="gene ID" value="Bo5g108420"/>
</dbReference>
<reference evidence="2 3" key="1">
    <citation type="journal article" date="2014" name="Genome Biol.">
        <title>Transcriptome and methylome profiling reveals relics of genome dominance in the mesopolyploid Brassica oleracea.</title>
        <authorList>
            <person name="Parkin I.A."/>
            <person name="Koh C."/>
            <person name="Tang H."/>
            <person name="Robinson S.J."/>
            <person name="Kagale S."/>
            <person name="Clarke W.E."/>
            <person name="Town C.D."/>
            <person name="Nixon J."/>
            <person name="Krishnakumar V."/>
            <person name="Bidwell S.L."/>
            <person name="Denoeud F."/>
            <person name="Belcram H."/>
            <person name="Links M.G."/>
            <person name="Just J."/>
            <person name="Clarke C."/>
            <person name="Bender T."/>
            <person name="Huebert T."/>
            <person name="Mason A.S."/>
            <person name="Pires J.C."/>
            <person name="Barker G."/>
            <person name="Moore J."/>
            <person name="Walley P.G."/>
            <person name="Manoli S."/>
            <person name="Batley J."/>
            <person name="Edwards D."/>
            <person name="Nelson M.N."/>
            <person name="Wang X."/>
            <person name="Paterson A.H."/>
            <person name="King G."/>
            <person name="Bancroft I."/>
            <person name="Chalhoub B."/>
            <person name="Sharpe A.G."/>
        </authorList>
    </citation>
    <scope>NUCLEOTIDE SEQUENCE</scope>
    <source>
        <strain evidence="2 3">cv. TO1000</strain>
    </source>
</reference>
<dbReference type="HOGENOM" id="CLU_463534_0_0_1"/>
<reference evidence="2" key="2">
    <citation type="submission" date="2015-03" db="UniProtKB">
        <authorList>
            <consortium name="EnsemblPlants"/>
        </authorList>
    </citation>
    <scope>IDENTIFICATION</scope>
</reference>
<dbReference type="Proteomes" id="UP000032141">
    <property type="component" value="Chromosome C5"/>
</dbReference>
<accession>A0A0D3CHY9</accession>